<dbReference type="InterPro" id="IPR035906">
    <property type="entry name" value="MetI-like_sf"/>
</dbReference>
<comment type="subcellular location">
    <subcellularLocation>
        <location evidence="1 7">Cell membrane</location>
        <topology evidence="1 7">Multi-pass membrane protein</topology>
    </subcellularLocation>
</comment>
<dbReference type="Proteomes" id="UP001612415">
    <property type="component" value="Unassembled WGS sequence"/>
</dbReference>
<dbReference type="Pfam" id="PF00528">
    <property type="entry name" value="BPD_transp_1"/>
    <property type="match status" value="1"/>
</dbReference>
<keyword evidence="3" id="KW-1003">Cell membrane</keyword>
<dbReference type="PANTHER" id="PTHR43744:SF6">
    <property type="entry name" value="ABC TRANSPORTER PERMEASE PROTEIN YESQ-RELATED"/>
    <property type="match status" value="1"/>
</dbReference>
<evidence type="ECO:0000313" key="10">
    <source>
        <dbReference type="EMBL" id="MFI5673575.1"/>
    </source>
</evidence>
<evidence type="ECO:0000256" key="5">
    <source>
        <dbReference type="ARBA" id="ARBA00022989"/>
    </source>
</evidence>
<evidence type="ECO:0000256" key="7">
    <source>
        <dbReference type="RuleBase" id="RU363032"/>
    </source>
</evidence>
<evidence type="ECO:0000256" key="1">
    <source>
        <dbReference type="ARBA" id="ARBA00004651"/>
    </source>
</evidence>
<organism evidence="10 11">
    <name type="scientific">Streptomyces cellulosae</name>
    <dbReference type="NCBI Taxonomy" id="1968"/>
    <lineage>
        <taxon>Bacteria</taxon>
        <taxon>Bacillati</taxon>
        <taxon>Actinomycetota</taxon>
        <taxon>Actinomycetes</taxon>
        <taxon>Kitasatosporales</taxon>
        <taxon>Streptomycetaceae</taxon>
        <taxon>Streptomyces</taxon>
    </lineage>
</organism>
<comment type="caution">
    <text evidence="10">The sequence shown here is derived from an EMBL/GenBank/DDBJ whole genome shotgun (WGS) entry which is preliminary data.</text>
</comment>
<evidence type="ECO:0000256" key="2">
    <source>
        <dbReference type="ARBA" id="ARBA00022448"/>
    </source>
</evidence>
<dbReference type="InterPro" id="IPR000515">
    <property type="entry name" value="MetI-like"/>
</dbReference>
<feature type="transmembrane region" description="Helical" evidence="7">
    <location>
        <begin position="96"/>
        <end position="120"/>
    </location>
</feature>
<proteinExistence type="inferred from homology"/>
<keyword evidence="2 7" id="KW-0813">Transport</keyword>
<feature type="transmembrane region" description="Helical" evidence="7">
    <location>
        <begin position="209"/>
        <end position="234"/>
    </location>
</feature>
<keyword evidence="5 7" id="KW-1133">Transmembrane helix</keyword>
<dbReference type="PROSITE" id="PS50928">
    <property type="entry name" value="ABC_TM1"/>
    <property type="match status" value="1"/>
</dbReference>
<dbReference type="EMBL" id="JBITDC010000001">
    <property type="protein sequence ID" value="MFI5673575.1"/>
    <property type="molecule type" value="Genomic_DNA"/>
</dbReference>
<evidence type="ECO:0000259" key="9">
    <source>
        <dbReference type="PROSITE" id="PS50928"/>
    </source>
</evidence>
<accession>A0ABW7XU22</accession>
<feature type="transmembrane region" description="Helical" evidence="7">
    <location>
        <begin position="270"/>
        <end position="291"/>
    </location>
</feature>
<evidence type="ECO:0000256" key="6">
    <source>
        <dbReference type="ARBA" id="ARBA00023136"/>
    </source>
</evidence>
<evidence type="ECO:0000256" key="4">
    <source>
        <dbReference type="ARBA" id="ARBA00022692"/>
    </source>
</evidence>
<gene>
    <name evidence="10" type="ORF">ACIA8P_02750</name>
</gene>
<comment type="similarity">
    <text evidence="7">Belongs to the binding-protein-dependent transport system permease family.</text>
</comment>
<name>A0ABW7XU22_STRCE</name>
<evidence type="ECO:0000313" key="11">
    <source>
        <dbReference type="Proteomes" id="UP001612415"/>
    </source>
</evidence>
<dbReference type="CDD" id="cd06261">
    <property type="entry name" value="TM_PBP2"/>
    <property type="match status" value="1"/>
</dbReference>
<keyword evidence="4 7" id="KW-0812">Transmembrane</keyword>
<protein>
    <submittedName>
        <fullName evidence="10">Carbohydrate ABC transporter permease</fullName>
    </submittedName>
</protein>
<feature type="region of interest" description="Disordered" evidence="8">
    <location>
        <begin position="1"/>
        <end position="28"/>
    </location>
</feature>
<feature type="domain" description="ABC transmembrane type-1" evidence="9">
    <location>
        <begin position="97"/>
        <end position="291"/>
    </location>
</feature>
<dbReference type="SUPFAM" id="SSF161098">
    <property type="entry name" value="MetI-like"/>
    <property type="match status" value="1"/>
</dbReference>
<dbReference type="Gene3D" id="1.10.3720.10">
    <property type="entry name" value="MetI-like"/>
    <property type="match status" value="1"/>
</dbReference>
<keyword evidence="11" id="KW-1185">Reference proteome</keyword>
<reference evidence="10 11" key="1">
    <citation type="submission" date="2024-10" db="EMBL/GenBank/DDBJ databases">
        <title>The Natural Products Discovery Center: Release of the First 8490 Sequenced Strains for Exploring Actinobacteria Biosynthetic Diversity.</title>
        <authorList>
            <person name="Kalkreuter E."/>
            <person name="Kautsar S.A."/>
            <person name="Yang D."/>
            <person name="Bader C.D."/>
            <person name="Teijaro C.N."/>
            <person name="Fluegel L."/>
            <person name="Davis C.M."/>
            <person name="Simpson J.R."/>
            <person name="Lauterbach L."/>
            <person name="Steele A.D."/>
            <person name="Gui C."/>
            <person name="Meng S."/>
            <person name="Li G."/>
            <person name="Viehrig K."/>
            <person name="Ye F."/>
            <person name="Su P."/>
            <person name="Kiefer A.F."/>
            <person name="Nichols A."/>
            <person name="Cepeda A.J."/>
            <person name="Yan W."/>
            <person name="Fan B."/>
            <person name="Jiang Y."/>
            <person name="Adhikari A."/>
            <person name="Zheng C.-J."/>
            <person name="Schuster L."/>
            <person name="Cowan T.M."/>
            <person name="Smanski M.J."/>
            <person name="Chevrette M.G."/>
            <person name="De Carvalho L.P.S."/>
            <person name="Shen B."/>
        </authorList>
    </citation>
    <scope>NUCLEOTIDE SEQUENCE [LARGE SCALE GENOMIC DNA]</scope>
    <source>
        <strain evidence="10 11">NPDC051599</strain>
    </source>
</reference>
<dbReference type="RefSeq" id="WP_398654581.1">
    <property type="nucleotide sequence ID" value="NZ_JBITDC010000001.1"/>
</dbReference>
<sequence>MTTHPDVTTAAEPVPSPQPAPAATVAGPPRKTVRTASWYALALLISSVMVLPVLWMITIALKGHSAVFQVPPRLLPDEFHFENFIDGPKAIHFPRLLLNSLVITGLSVMGGVMTSMMAGYALSRLRFPGRKVWFYVFVGSMMLPPVVGIIPLFQLFKDIGWYDTWLPLIVPAWLGGNPLFIFLARQYFLSVPYSIDEAAKVDGAGHVRIFFSVMLPITRPAWITMAILAFQFSWNDYLNPLIYLYSSEKWPLSVGMASFVSGFAGQTPDWNLYMAANLLYMLPPLAVFFVAQRYFIQGLSALGTVNQR</sequence>
<evidence type="ECO:0000256" key="8">
    <source>
        <dbReference type="SAM" id="MobiDB-lite"/>
    </source>
</evidence>
<feature type="transmembrane region" description="Helical" evidence="7">
    <location>
        <begin position="165"/>
        <end position="188"/>
    </location>
</feature>
<feature type="transmembrane region" description="Helical" evidence="7">
    <location>
        <begin position="38"/>
        <end position="61"/>
    </location>
</feature>
<dbReference type="PANTHER" id="PTHR43744">
    <property type="entry name" value="ABC TRANSPORTER PERMEASE PROTEIN MG189-RELATED-RELATED"/>
    <property type="match status" value="1"/>
</dbReference>
<evidence type="ECO:0000256" key="3">
    <source>
        <dbReference type="ARBA" id="ARBA00022475"/>
    </source>
</evidence>
<feature type="transmembrane region" description="Helical" evidence="7">
    <location>
        <begin position="132"/>
        <end position="153"/>
    </location>
</feature>
<keyword evidence="6 7" id="KW-0472">Membrane</keyword>